<proteinExistence type="predicted"/>
<dbReference type="SUPFAM" id="SSF56219">
    <property type="entry name" value="DNase I-like"/>
    <property type="match status" value="1"/>
</dbReference>
<evidence type="ECO:0000313" key="1">
    <source>
        <dbReference type="EMBL" id="KAH9367925.1"/>
    </source>
</evidence>
<organism evidence="1 2">
    <name type="scientific">Haemaphysalis longicornis</name>
    <name type="common">Bush tick</name>
    <dbReference type="NCBI Taxonomy" id="44386"/>
    <lineage>
        <taxon>Eukaryota</taxon>
        <taxon>Metazoa</taxon>
        <taxon>Ecdysozoa</taxon>
        <taxon>Arthropoda</taxon>
        <taxon>Chelicerata</taxon>
        <taxon>Arachnida</taxon>
        <taxon>Acari</taxon>
        <taxon>Parasitiformes</taxon>
        <taxon>Ixodida</taxon>
        <taxon>Ixodoidea</taxon>
        <taxon>Ixodidae</taxon>
        <taxon>Haemaphysalinae</taxon>
        <taxon>Haemaphysalis</taxon>
    </lineage>
</organism>
<dbReference type="VEuPathDB" id="VectorBase:HLOH_051829"/>
<keyword evidence="2" id="KW-1185">Reference proteome</keyword>
<comment type="caution">
    <text evidence="1">The sequence shown here is derived from an EMBL/GenBank/DDBJ whole genome shotgun (WGS) entry which is preliminary data.</text>
</comment>
<name>A0A9J6FXW0_HAELO</name>
<accession>A0A9J6FXW0</accession>
<sequence>MDPCLVIGDFNAPPPPPPPHHMVVPQATRKGTGLLNAIHHYYFTLQDDLTQPTRIGIRVTRFAIPDLTFTRNVKTPTWITQLDTLGSDRLVGRITIPPHHHKHRTGVAKLTDWEAFLMDPLPHTTLEEDPDRWAQSS</sequence>
<gene>
    <name evidence="1" type="ORF">HPB48_008355</name>
</gene>
<evidence type="ECO:0008006" key="3">
    <source>
        <dbReference type="Google" id="ProtNLM"/>
    </source>
</evidence>
<reference evidence="1 2" key="1">
    <citation type="journal article" date="2020" name="Cell">
        <title>Large-Scale Comparative Analyses of Tick Genomes Elucidate Their Genetic Diversity and Vector Capacities.</title>
        <authorList>
            <consortium name="Tick Genome and Microbiome Consortium (TIGMIC)"/>
            <person name="Jia N."/>
            <person name="Wang J."/>
            <person name="Shi W."/>
            <person name="Du L."/>
            <person name="Sun Y."/>
            <person name="Zhan W."/>
            <person name="Jiang J.F."/>
            <person name="Wang Q."/>
            <person name="Zhang B."/>
            <person name="Ji P."/>
            <person name="Bell-Sakyi L."/>
            <person name="Cui X.M."/>
            <person name="Yuan T.T."/>
            <person name="Jiang B.G."/>
            <person name="Yang W.F."/>
            <person name="Lam T.T."/>
            <person name="Chang Q.C."/>
            <person name="Ding S.J."/>
            <person name="Wang X.J."/>
            <person name="Zhu J.G."/>
            <person name="Ruan X.D."/>
            <person name="Zhao L."/>
            <person name="Wei J.T."/>
            <person name="Ye R.Z."/>
            <person name="Que T.C."/>
            <person name="Du C.H."/>
            <person name="Zhou Y.H."/>
            <person name="Cheng J.X."/>
            <person name="Dai P.F."/>
            <person name="Guo W.B."/>
            <person name="Han X.H."/>
            <person name="Huang E.J."/>
            <person name="Li L.F."/>
            <person name="Wei W."/>
            <person name="Gao Y.C."/>
            <person name="Liu J.Z."/>
            <person name="Shao H.Z."/>
            <person name="Wang X."/>
            <person name="Wang C.C."/>
            <person name="Yang T.C."/>
            <person name="Huo Q.B."/>
            <person name="Li W."/>
            <person name="Chen H.Y."/>
            <person name="Chen S.E."/>
            <person name="Zhou L.G."/>
            <person name="Ni X.B."/>
            <person name="Tian J.H."/>
            <person name="Sheng Y."/>
            <person name="Liu T."/>
            <person name="Pan Y.S."/>
            <person name="Xia L.Y."/>
            <person name="Li J."/>
            <person name="Zhao F."/>
            <person name="Cao W.C."/>
        </authorList>
    </citation>
    <scope>NUCLEOTIDE SEQUENCE [LARGE SCALE GENOMIC DNA]</scope>
    <source>
        <strain evidence="1">HaeL-2018</strain>
    </source>
</reference>
<dbReference type="AlphaFoldDB" id="A0A9J6FXW0"/>
<evidence type="ECO:0000313" key="2">
    <source>
        <dbReference type="Proteomes" id="UP000821853"/>
    </source>
</evidence>
<dbReference type="InterPro" id="IPR036691">
    <property type="entry name" value="Endo/exonu/phosph_ase_sf"/>
</dbReference>
<dbReference type="EMBL" id="JABSTR010000004">
    <property type="protein sequence ID" value="KAH9367925.1"/>
    <property type="molecule type" value="Genomic_DNA"/>
</dbReference>
<protein>
    <recommendedName>
        <fullName evidence="3">Endonuclease/exonuclease/phosphatase domain-containing protein</fullName>
    </recommendedName>
</protein>
<dbReference type="Proteomes" id="UP000821853">
    <property type="component" value="Chromosome 2"/>
</dbReference>